<dbReference type="Gramene" id="Pp3c4_28750V3.3">
    <property type="protein sequence ID" value="Pp3c4_28750V3.3"/>
    <property type="gene ID" value="Pp3c4_28750"/>
</dbReference>
<accession>A0A7I4DMI1</accession>
<dbReference type="PROSITE" id="PS51257">
    <property type="entry name" value="PROKAR_LIPOPROTEIN"/>
    <property type="match status" value="1"/>
</dbReference>
<sequence length="116" mass="13300">MFKWITIPWAPTGFLYSCFLHFDQIYQNRINAQDTFTLKVQCHKPTSTFEVTGQTLWNSHPLSVKICSEKVKLAGVDCFGNTCETISACLHSHQCSLLVDKTTTELDLQHYLKTQQ</sequence>
<dbReference type="EMBL" id="ABEU02000004">
    <property type="status" value="NOT_ANNOTATED_CDS"/>
    <property type="molecule type" value="Genomic_DNA"/>
</dbReference>
<dbReference type="AlphaFoldDB" id="A0A7I4DMI1"/>
<protein>
    <submittedName>
        <fullName evidence="1">Uncharacterized protein</fullName>
    </submittedName>
</protein>
<dbReference type="EnsemblPlants" id="Pp3c4_28750V3.3">
    <property type="protein sequence ID" value="Pp3c4_28750V3.3"/>
    <property type="gene ID" value="Pp3c4_28750"/>
</dbReference>
<reference evidence="1 2" key="2">
    <citation type="journal article" date="2018" name="Plant J.">
        <title>The Physcomitrella patens chromosome-scale assembly reveals moss genome structure and evolution.</title>
        <authorList>
            <person name="Lang D."/>
            <person name="Ullrich K.K."/>
            <person name="Murat F."/>
            <person name="Fuchs J."/>
            <person name="Jenkins J."/>
            <person name="Haas F.B."/>
            <person name="Piednoel M."/>
            <person name="Gundlach H."/>
            <person name="Van Bel M."/>
            <person name="Meyberg R."/>
            <person name="Vives C."/>
            <person name="Morata J."/>
            <person name="Symeonidi A."/>
            <person name="Hiss M."/>
            <person name="Muchero W."/>
            <person name="Kamisugi Y."/>
            <person name="Saleh O."/>
            <person name="Blanc G."/>
            <person name="Decker E.L."/>
            <person name="van Gessel N."/>
            <person name="Grimwood J."/>
            <person name="Hayes R.D."/>
            <person name="Graham S.W."/>
            <person name="Gunter L.E."/>
            <person name="McDaniel S.F."/>
            <person name="Hoernstein S.N.W."/>
            <person name="Larsson A."/>
            <person name="Li F.W."/>
            <person name="Perroud P.F."/>
            <person name="Phillips J."/>
            <person name="Ranjan P."/>
            <person name="Rokshar D.S."/>
            <person name="Rothfels C.J."/>
            <person name="Schneider L."/>
            <person name="Shu S."/>
            <person name="Stevenson D.W."/>
            <person name="Thummler F."/>
            <person name="Tillich M."/>
            <person name="Villarreal Aguilar J.C."/>
            <person name="Widiez T."/>
            <person name="Wong G.K."/>
            <person name="Wymore A."/>
            <person name="Zhang Y."/>
            <person name="Zimmer A.D."/>
            <person name="Quatrano R.S."/>
            <person name="Mayer K.F.X."/>
            <person name="Goodstein D."/>
            <person name="Casacuberta J.M."/>
            <person name="Vandepoele K."/>
            <person name="Reski R."/>
            <person name="Cuming A.C."/>
            <person name="Tuskan G.A."/>
            <person name="Maumus F."/>
            <person name="Salse J."/>
            <person name="Schmutz J."/>
            <person name="Rensing S.A."/>
        </authorList>
    </citation>
    <scope>NUCLEOTIDE SEQUENCE [LARGE SCALE GENOMIC DNA]</scope>
    <source>
        <strain evidence="1 2">cv. Gransden 2004</strain>
    </source>
</reference>
<evidence type="ECO:0000313" key="2">
    <source>
        <dbReference type="Proteomes" id="UP000006727"/>
    </source>
</evidence>
<reference evidence="1" key="3">
    <citation type="submission" date="2020-12" db="UniProtKB">
        <authorList>
            <consortium name="EnsemblPlants"/>
        </authorList>
    </citation>
    <scope>IDENTIFICATION</scope>
</reference>
<evidence type="ECO:0000313" key="1">
    <source>
        <dbReference type="EnsemblPlants" id="Pp3c4_28750V3.2"/>
    </source>
</evidence>
<organism evidence="1 2">
    <name type="scientific">Physcomitrium patens</name>
    <name type="common">Spreading-leaved earth moss</name>
    <name type="synonym">Physcomitrella patens</name>
    <dbReference type="NCBI Taxonomy" id="3218"/>
    <lineage>
        <taxon>Eukaryota</taxon>
        <taxon>Viridiplantae</taxon>
        <taxon>Streptophyta</taxon>
        <taxon>Embryophyta</taxon>
        <taxon>Bryophyta</taxon>
        <taxon>Bryophytina</taxon>
        <taxon>Bryopsida</taxon>
        <taxon>Funariidae</taxon>
        <taxon>Funariales</taxon>
        <taxon>Funariaceae</taxon>
        <taxon>Physcomitrium</taxon>
    </lineage>
</organism>
<proteinExistence type="predicted"/>
<dbReference type="EnsemblPlants" id="Pp3c4_28750V3.2">
    <property type="protein sequence ID" value="Pp3c4_28750V3.2"/>
    <property type="gene ID" value="Pp3c4_28750"/>
</dbReference>
<name>A0A7I4DMI1_PHYPA</name>
<dbReference type="InParanoid" id="A0A7I4DMI1"/>
<dbReference type="Gramene" id="Pp3c4_28750V3.2">
    <property type="protein sequence ID" value="Pp3c4_28750V3.2"/>
    <property type="gene ID" value="Pp3c4_28750"/>
</dbReference>
<dbReference type="Proteomes" id="UP000006727">
    <property type="component" value="Chromosome 4"/>
</dbReference>
<reference evidence="1 2" key="1">
    <citation type="journal article" date="2008" name="Science">
        <title>The Physcomitrella genome reveals evolutionary insights into the conquest of land by plants.</title>
        <authorList>
            <person name="Rensing S."/>
            <person name="Lang D."/>
            <person name="Zimmer A."/>
            <person name="Terry A."/>
            <person name="Salamov A."/>
            <person name="Shapiro H."/>
            <person name="Nishiyama T."/>
            <person name="Perroud P.-F."/>
            <person name="Lindquist E."/>
            <person name="Kamisugi Y."/>
            <person name="Tanahashi T."/>
            <person name="Sakakibara K."/>
            <person name="Fujita T."/>
            <person name="Oishi K."/>
            <person name="Shin-I T."/>
            <person name="Kuroki Y."/>
            <person name="Toyoda A."/>
            <person name="Suzuki Y."/>
            <person name="Hashimoto A."/>
            <person name="Yamaguchi K."/>
            <person name="Sugano A."/>
            <person name="Kohara Y."/>
            <person name="Fujiyama A."/>
            <person name="Anterola A."/>
            <person name="Aoki S."/>
            <person name="Ashton N."/>
            <person name="Barbazuk W.B."/>
            <person name="Barker E."/>
            <person name="Bennetzen J."/>
            <person name="Bezanilla M."/>
            <person name="Blankenship R."/>
            <person name="Cho S.H."/>
            <person name="Dutcher S."/>
            <person name="Estelle M."/>
            <person name="Fawcett J.A."/>
            <person name="Gundlach H."/>
            <person name="Hanada K."/>
            <person name="Heyl A."/>
            <person name="Hicks K.A."/>
            <person name="Hugh J."/>
            <person name="Lohr M."/>
            <person name="Mayer K."/>
            <person name="Melkozernov A."/>
            <person name="Murata T."/>
            <person name="Nelson D."/>
            <person name="Pils B."/>
            <person name="Prigge M."/>
            <person name="Reiss B."/>
            <person name="Renner T."/>
            <person name="Rombauts S."/>
            <person name="Rushton P."/>
            <person name="Sanderfoot A."/>
            <person name="Schween G."/>
            <person name="Shiu S.-H."/>
            <person name="Stueber K."/>
            <person name="Theodoulou F.L."/>
            <person name="Tu H."/>
            <person name="Van de Peer Y."/>
            <person name="Verrier P.J."/>
            <person name="Waters E."/>
            <person name="Wood A."/>
            <person name="Yang L."/>
            <person name="Cove D."/>
            <person name="Cuming A."/>
            <person name="Hasebe M."/>
            <person name="Lucas S."/>
            <person name="Mishler D.B."/>
            <person name="Reski R."/>
            <person name="Grigoriev I."/>
            <person name="Quatrano R.S."/>
            <person name="Boore J.L."/>
        </authorList>
    </citation>
    <scope>NUCLEOTIDE SEQUENCE [LARGE SCALE GENOMIC DNA]</scope>
    <source>
        <strain evidence="1 2">cv. Gransden 2004</strain>
    </source>
</reference>
<keyword evidence="2" id="KW-1185">Reference proteome</keyword>